<gene>
    <name evidence="1" type="ORF">INT48_008732</name>
</gene>
<name>A0A8H7VSA1_9FUNG</name>
<dbReference type="AlphaFoldDB" id="A0A8H7VSA1"/>
<proteinExistence type="predicted"/>
<protein>
    <submittedName>
        <fullName evidence="1">Uncharacterized protein</fullName>
    </submittedName>
</protein>
<evidence type="ECO:0000313" key="2">
    <source>
        <dbReference type="Proteomes" id="UP000613177"/>
    </source>
</evidence>
<dbReference type="EMBL" id="JAEPRE010000099">
    <property type="protein sequence ID" value="KAG2232806.1"/>
    <property type="molecule type" value="Genomic_DNA"/>
</dbReference>
<evidence type="ECO:0000313" key="1">
    <source>
        <dbReference type="EMBL" id="KAG2232806.1"/>
    </source>
</evidence>
<feature type="non-terminal residue" evidence="1">
    <location>
        <position position="1"/>
    </location>
</feature>
<comment type="caution">
    <text evidence="1">The sequence shown here is derived from an EMBL/GenBank/DDBJ whole genome shotgun (WGS) entry which is preliminary data.</text>
</comment>
<organism evidence="1 2">
    <name type="scientific">Thamnidium elegans</name>
    <dbReference type="NCBI Taxonomy" id="101142"/>
    <lineage>
        <taxon>Eukaryota</taxon>
        <taxon>Fungi</taxon>
        <taxon>Fungi incertae sedis</taxon>
        <taxon>Mucoromycota</taxon>
        <taxon>Mucoromycotina</taxon>
        <taxon>Mucoromycetes</taxon>
        <taxon>Mucorales</taxon>
        <taxon>Mucorineae</taxon>
        <taxon>Mucoraceae</taxon>
        <taxon>Thamnidium</taxon>
    </lineage>
</organism>
<sequence length="53" mass="6151">IEFNENGIKENHDVNKLPSACKRSIEYITTTTDLTVSVPEFVVRFYGTYSYLF</sequence>
<accession>A0A8H7VSA1</accession>
<keyword evidence="2" id="KW-1185">Reference proteome</keyword>
<reference evidence="1" key="1">
    <citation type="submission" date="2021-01" db="EMBL/GenBank/DDBJ databases">
        <title>Metabolic potential, ecology and presence of endohyphal bacteria is reflected in genomic diversity of Mucoromycotina.</title>
        <authorList>
            <person name="Muszewska A."/>
            <person name="Okrasinska A."/>
            <person name="Steczkiewicz K."/>
            <person name="Drgas O."/>
            <person name="Orlowska M."/>
            <person name="Perlinska-Lenart U."/>
            <person name="Aleksandrzak-Piekarczyk T."/>
            <person name="Szatraj K."/>
            <person name="Zielenkiewicz U."/>
            <person name="Pilsyk S."/>
            <person name="Malc E."/>
            <person name="Mieczkowski P."/>
            <person name="Kruszewska J.S."/>
            <person name="Biernat P."/>
            <person name="Pawlowska J."/>
        </authorList>
    </citation>
    <scope>NUCLEOTIDE SEQUENCE</scope>
    <source>
        <strain evidence="1">WA0000018081</strain>
    </source>
</reference>
<dbReference type="Proteomes" id="UP000613177">
    <property type="component" value="Unassembled WGS sequence"/>
</dbReference>